<evidence type="ECO:0000313" key="2">
    <source>
        <dbReference type="Proteomes" id="UP000688137"/>
    </source>
</evidence>
<gene>
    <name evidence="1" type="ORF">PPRIM_AZ9-3.1.T0890039</name>
</gene>
<evidence type="ECO:0000313" key="1">
    <source>
        <dbReference type="EMBL" id="CAD8091744.1"/>
    </source>
</evidence>
<dbReference type="AlphaFoldDB" id="A0A8S1NX69"/>
<protein>
    <submittedName>
        <fullName evidence="1">Uncharacterized protein</fullName>
    </submittedName>
</protein>
<keyword evidence="2" id="KW-1185">Reference proteome</keyword>
<dbReference type="EMBL" id="CAJJDM010000092">
    <property type="protein sequence ID" value="CAD8091744.1"/>
    <property type="molecule type" value="Genomic_DNA"/>
</dbReference>
<accession>A0A8S1NX69</accession>
<dbReference type="Proteomes" id="UP000688137">
    <property type="component" value="Unassembled WGS sequence"/>
</dbReference>
<reference evidence="1" key="1">
    <citation type="submission" date="2021-01" db="EMBL/GenBank/DDBJ databases">
        <authorList>
            <consortium name="Genoscope - CEA"/>
            <person name="William W."/>
        </authorList>
    </citation>
    <scope>NUCLEOTIDE SEQUENCE</scope>
</reference>
<name>A0A8S1NX69_PARPR</name>
<dbReference type="OMA" id="PKWRYSK"/>
<proteinExistence type="predicted"/>
<comment type="caution">
    <text evidence="1">The sequence shown here is derived from an EMBL/GenBank/DDBJ whole genome shotgun (WGS) entry which is preliminary data.</text>
</comment>
<sequence>MLQNSKPIQCKNQQQNLKTKTNQSNQNLIQKPKKQTQQQIQIIQQVKSKNSKPSFEQYFMKPIIYNIILFLNFKETSSLRRVNSYFNQTFIECLPILKQYYNEQLNIQKELIQSNIIFNQLPQLNHVDVDEFKSGLYNEFLYACPEKVPQFYIKCIELISKVLLSELPKWRYSKYTYQMKTKLLYEKLQMKEPLENLYDLTDIQVEIIRSEAHNIDNGYTIMKCQFDPLVNFVNNLIILSSSPHYKELKKYKQIQHRIQEISKFLNAYFKNQ</sequence>
<organism evidence="1 2">
    <name type="scientific">Paramecium primaurelia</name>
    <dbReference type="NCBI Taxonomy" id="5886"/>
    <lineage>
        <taxon>Eukaryota</taxon>
        <taxon>Sar</taxon>
        <taxon>Alveolata</taxon>
        <taxon>Ciliophora</taxon>
        <taxon>Intramacronucleata</taxon>
        <taxon>Oligohymenophorea</taxon>
        <taxon>Peniculida</taxon>
        <taxon>Parameciidae</taxon>
        <taxon>Paramecium</taxon>
    </lineage>
</organism>